<organism evidence="1 2">
    <name type="scientific">Bacillus paralicheniformis</name>
    <dbReference type="NCBI Taxonomy" id="1648923"/>
    <lineage>
        <taxon>Bacteria</taxon>
        <taxon>Bacillati</taxon>
        <taxon>Bacillota</taxon>
        <taxon>Bacilli</taxon>
        <taxon>Bacillales</taxon>
        <taxon>Bacillaceae</taxon>
        <taxon>Bacillus</taxon>
    </lineage>
</organism>
<dbReference type="Proteomes" id="UP000185604">
    <property type="component" value="Unassembled WGS sequence"/>
</dbReference>
<name>A0A7Z1B6L1_9BACI</name>
<sequence length="39" mass="4573">MIHQSMGAFDADGRKLPENVTVFKQLQRLFFRLKRLLPA</sequence>
<proteinExistence type="predicted"/>
<dbReference type="EMBL" id="LKPO01000001">
    <property type="protein sequence ID" value="OLF98618.1"/>
    <property type="molecule type" value="Genomic_DNA"/>
</dbReference>
<dbReference type="AlphaFoldDB" id="A0A7Z1B6L1"/>
<comment type="caution">
    <text evidence="1">The sequence shown here is derived from an EMBL/GenBank/DDBJ whole genome shotgun (WGS) entry which is preliminary data.</text>
</comment>
<evidence type="ECO:0000313" key="1">
    <source>
        <dbReference type="EMBL" id="OLF98618.1"/>
    </source>
</evidence>
<protein>
    <submittedName>
        <fullName evidence="1">Uncharacterized protein</fullName>
    </submittedName>
</protein>
<evidence type="ECO:0000313" key="2">
    <source>
        <dbReference type="Proteomes" id="UP000185604"/>
    </source>
</evidence>
<reference evidence="1 2" key="1">
    <citation type="journal article" date="2016" name="Front. Microbiol.">
        <title>High-Level Heat Resistance of Spores of Bacillus amyloliquefaciens and Bacillus licheniformis Results from the Presence of a spoVA Operon in a Tn1546 Transposon.</title>
        <authorList>
            <person name="Berendsen E.M."/>
            <person name="Koning R.A."/>
            <person name="Boekhorst J."/>
            <person name="de Jong A."/>
            <person name="Kuipers O.P."/>
            <person name="Wells-Bennik M.H."/>
        </authorList>
    </citation>
    <scope>NUCLEOTIDE SEQUENCE [LARGE SCALE GENOMIC DNA]</scope>
    <source>
        <strain evidence="1 2">B4121</strain>
    </source>
</reference>
<gene>
    <name evidence="1" type="ORF">B4121_0145</name>
</gene>
<accession>A0A7Z1B6L1</accession>